<dbReference type="EMBL" id="ML208293">
    <property type="protein sequence ID" value="TFK71782.1"/>
    <property type="molecule type" value="Genomic_DNA"/>
</dbReference>
<sequence length="200" mass="23056">MSSDNHTFLFTSLSSKEPSTARKLHIRRLCDLLYLSIQRNDYERAKRAWCILARCKEFKWMSMWKTALCILGHPENGEKPQQENIEFLRTMLRQYPQDREQILQELIANMIHAKQYRDALDELDLYLPSLPYQDNATLNLYAGLISLYLAQGPPSEGGGNKPGYSNLQSTLAAEARSHFEHARNLDPDNPIAQAFIDKAR</sequence>
<proteinExistence type="predicted"/>
<evidence type="ECO:0000313" key="2">
    <source>
        <dbReference type="Proteomes" id="UP000308600"/>
    </source>
</evidence>
<dbReference type="Proteomes" id="UP000308600">
    <property type="component" value="Unassembled WGS sequence"/>
</dbReference>
<evidence type="ECO:0000313" key="1">
    <source>
        <dbReference type="EMBL" id="TFK71782.1"/>
    </source>
</evidence>
<feature type="non-terminal residue" evidence="1">
    <location>
        <position position="200"/>
    </location>
</feature>
<organism evidence="1 2">
    <name type="scientific">Pluteus cervinus</name>
    <dbReference type="NCBI Taxonomy" id="181527"/>
    <lineage>
        <taxon>Eukaryota</taxon>
        <taxon>Fungi</taxon>
        <taxon>Dikarya</taxon>
        <taxon>Basidiomycota</taxon>
        <taxon>Agaricomycotina</taxon>
        <taxon>Agaricomycetes</taxon>
        <taxon>Agaricomycetidae</taxon>
        <taxon>Agaricales</taxon>
        <taxon>Pluteineae</taxon>
        <taxon>Pluteaceae</taxon>
        <taxon>Pluteus</taxon>
    </lineage>
</organism>
<gene>
    <name evidence="1" type="ORF">BDN72DRAFT_749404</name>
</gene>
<reference evidence="1 2" key="1">
    <citation type="journal article" date="2019" name="Nat. Ecol. Evol.">
        <title>Megaphylogeny resolves global patterns of mushroom evolution.</title>
        <authorList>
            <person name="Varga T."/>
            <person name="Krizsan K."/>
            <person name="Foldi C."/>
            <person name="Dima B."/>
            <person name="Sanchez-Garcia M."/>
            <person name="Sanchez-Ramirez S."/>
            <person name="Szollosi G.J."/>
            <person name="Szarkandi J.G."/>
            <person name="Papp V."/>
            <person name="Albert L."/>
            <person name="Andreopoulos W."/>
            <person name="Angelini C."/>
            <person name="Antonin V."/>
            <person name="Barry K.W."/>
            <person name="Bougher N.L."/>
            <person name="Buchanan P."/>
            <person name="Buyck B."/>
            <person name="Bense V."/>
            <person name="Catcheside P."/>
            <person name="Chovatia M."/>
            <person name="Cooper J."/>
            <person name="Damon W."/>
            <person name="Desjardin D."/>
            <person name="Finy P."/>
            <person name="Geml J."/>
            <person name="Haridas S."/>
            <person name="Hughes K."/>
            <person name="Justo A."/>
            <person name="Karasinski D."/>
            <person name="Kautmanova I."/>
            <person name="Kiss B."/>
            <person name="Kocsube S."/>
            <person name="Kotiranta H."/>
            <person name="LaButti K.M."/>
            <person name="Lechner B.E."/>
            <person name="Liimatainen K."/>
            <person name="Lipzen A."/>
            <person name="Lukacs Z."/>
            <person name="Mihaltcheva S."/>
            <person name="Morgado L.N."/>
            <person name="Niskanen T."/>
            <person name="Noordeloos M.E."/>
            <person name="Ohm R.A."/>
            <person name="Ortiz-Santana B."/>
            <person name="Ovrebo C."/>
            <person name="Racz N."/>
            <person name="Riley R."/>
            <person name="Savchenko A."/>
            <person name="Shiryaev A."/>
            <person name="Soop K."/>
            <person name="Spirin V."/>
            <person name="Szebenyi C."/>
            <person name="Tomsovsky M."/>
            <person name="Tulloss R.E."/>
            <person name="Uehling J."/>
            <person name="Grigoriev I.V."/>
            <person name="Vagvolgyi C."/>
            <person name="Papp T."/>
            <person name="Martin F.M."/>
            <person name="Miettinen O."/>
            <person name="Hibbett D.S."/>
            <person name="Nagy L.G."/>
        </authorList>
    </citation>
    <scope>NUCLEOTIDE SEQUENCE [LARGE SCALE GENOMIC DNA]</scope>
    <source>
        <strain evidence="1 2">NL-1719</strain>
    </source>
</reference>
<keyword evidence="2" id="KW-1185">Reference proteome</keyword>
<accession>A0ACD3B478</accession>
<name>A0ACD3B478_9AGAR</name>
<protein>
    <submittedName>
        <fullName evidence="1">Uncharacterized protein</fullName>
    </submittedName>
</protein>